<evidence type="ECO:0000313" key="3">
    <source>
        <dbReference type="Proteomes" id="UP001464891"/>
    </source>
</evidence>
<dbReference type="EMBL" id="JAMPKM010000003">
    <property type="protein sequence ID" value="MEP0816941.1"/>
    <property type="molecule type" value="Genomic_DNA"/>
</dbReference>
<sequence>MKTLQTGPEAIQAAERLDVALHHRLEHVKSQFLLGQYELAAFAAMREVEIRVRELSDSESSLIGVKLMRKSFGEGGKLADPELDPGERVGIMELFAGAIGTFKNPPSHRQVNYADPTEASEVVLLADLLMRLLDRTAARVA</sequence>
<protein>
    <submittedName>
        <fullName evidence="2">TIGR02391 family protein</fullName>
    </submittedName>
</protein>
<reference evidence="2 3" key="1">
    <citation type="submission" date="2022-04" db="EMBL/GenBank/DDBJ databases">
        <title>Positive selection, recombination, and allopatry shape intraspecific diversity of widespread and dominant cyanobacteria.</title>
        <authorList>
            <person name="Wei J."/>
            <person name="Shu W."/>
            <person name="Hu C."/>
        </authorList>
    </citation>
    <scope>NUCLEOTIDE SEQUENCE [LARGE SCALE GENOMIC DNA]</scope>
    <source>
        <strain evidence="2 3">GB2-A4</strain>
    </source>
</reference>
<dbReference type="RefSeq" id="WP_190439245.1">
    <property type="nucleotide sequence ID" value="NZ_JAMPKM010000003.1"/>
</dbReference>
<proteinExistence type="predicted"/>
<keyword evidence="3" id="KW-1185">Reference proteome</keyword>
<organism evidence="2 3">
    <name type="scientific">Trichocoleus desertorum GB2-A4</name>
    <dbReference type="NCBI Taxonomy" id="2933944"/>
    <lineage>
        <taxon>Bacteria</taxon>
        <taxon>Bacillati</taxon>
        <taxon>Cyanobacteriota</taxon>
        <taxon>Cyanophyceae</taxon>
        <taxon>Leptolyngbyales</taxon>
        <taxon>Trichocoleusaceae</taxon>
        <taxon>Trichocoleus</taxon>
    </lineage>
</organism>
<feature type="domain" description="Conserved hypothetical protein CHP02391" evidence="1">
    <location>
        <begin position="25"/>
        <end position="133"/>
    </location>
</feature>
<dbReference type="Pfam" id="PF09509">
    <property type="entry name" value="Hypoth_Ymh"/>
    <property type="match status" value="1"/>
</dbReference>
<accession>A0ABV0J590</accession>
<dbReference type="Proteomes" id="UP001464891">
    <property type="component" value="Unassembled WGS sequence"/>
</dbReference>
<evidence type="ECO:0000259" key="1">
    <source>
        <dbReference type="Pfam" id="PF09509"/>
    </source>
</evidence>
<gene>
    <name evidence="2" type="ORF">NC998_07515</name>
</gene>
<dbReference type="NCBIfam" id="TIGR02391">
    <property type="entry name" value="hypoth_ymh"/>
    <property type="match status" value="1"/>
</dbReference>
<evidence type="ECO:0000313" key="2">
    <source>
        <dbReference type="EMBL" id="MEP0816941.1"/>
    </source>
</evidence>
<dbReference type="InterPro" id="IPR012654">
    <property type="entry name" value="CHP02391"/>
</dbReference>
<name>A0ABV0J590_9CYAN</name>
<comment type="caution">
    <text evidence="2">The sequence shown here is derived from an EMBL/GenBank/DDBJ whole genome shotgun (WGS) entry which is preliminary data.</text>
</comment>